<evidence type="ECO:0000313" key="1">
    <source>
        <dbReference type="EMBL" id="ART31725.1"/>
    </source>
</evidence>
<organism evidence="1">
    <name type="scientific">Utricularia reniformis</name>
    <dbReference type="NCBI Taxonomy" id="192314"/>
    <lineage>
        <taxon>Eukaryota</taxon>
        <taxon>Viridiplantae</taxon>
        <taxon>Streptophyta</taxon>
        <taxon>Embryophyta</taxon>
        <taxon>Tracheophyta</taxon>
        <taxon>Spermatophyta</taxon>
        <taxon>Magnoliopsida</taxon>
        <taxon>eudicotyledons</taxon>
        <taxon>Gunneridae</taxon>
        <taxon>Pentapetalae</taxon>
        <taxon>asterids</taxon>
        <taxon>lamiids</taxon>
        <taxon>Lamiales</taxon>
        <taxon>Lentibulariaceae</taxon>
        <taxon>Utricularia</taxon>
    </lineage>
</organism>
<gene>
    <name evidence="1" type="ORF">AEK19_MT1538</name>
</gene>
<name>A0A1Y0B2P9_9LAMI</name>
<keyword evidence="1" id="KW-0496">Mitochondrion</keyword>
<dbReference type="EMBL" id="KY774314">
    <property type="protein sequence ID" value="ART31725.1"/>
    <property type="molecule type" value="Genomic_DNA"/>
</dbReference>
<protein>
    <submittedName>
        <fullName evidence="1">Uncharacterized protein</fullName>
    </submittedName>
</protein>
<geneLocation type="mitochondrion" evidence="1"/>
<sequence length="65" mass="7721">MEEIRRTFFWQGSQTQPKKMSSVAWNKILQPYEAGGLNMRGLAIANLSLIWLWWWRPPPIHCGHR</sequence>
<accession>A0A1Y0B2P9</accession>
<reference evidence="1" key="1">
    <citation type="submission" date="2017-03" db="EMBL/GenBank/DDBJ databases">
        <title>The mitochondrial genome of the carnivorous plant Utricularia reniformis (Lentibulariaceae): structure, comparative analysis and evolutionary landmarks.</title>
        <authorList>
            <person name="Silva S.R."/>
            <person name="Alvarenga D.O."/>
            <person name="Michael T.P."/>
            <person name="Miranda V.F.O."/>
            <person name="Varani A.M."/>
        </authorList>
    </citation>
    <scope>NUCLEOTIDE SEQUENCE</scope>
</reference>
<dbReference type="AlphaFoldDB" id="A0A1Y0B2P9"/>
<proteinExistence type="predicted"/>